<reference evidence="2 3" key="1">
    <citation type="journal article" date="2024" name="Chem. Sci.">
        <title>Discovery of megapolipeptins by genome mining of a Burkholderiales bacteria collection.</title>
        <authorList>
            <person name="Paulo B.S."/>
            <person name="Recchia M.J.J."/>
            <person name="Lee S."/>
            <person name="Fergusson C.H."/>
            <person name="Romanowski S.B."/>
            <person name="Hernandez A."/>
            <person name="Krull N."/>
            <person name="Liu D.Y."/>
            <person name="Cavanagh H."/>
            <person name="Bos A."/>
            <person name="Gray C.A."/>
            <person name="Murphy B.T."/>
            <person name="Linington R.G."/>
            <person name="Eustaquio A.S."/>
        </authorList>
    </citation>
    <scope>NUCLEOTIDE SEQUENCE [LARGE SCALE GENOMIC DNA]</scope>
    <source>
        <strain evidence="2 3">RL17-338-BIC-A</strain>
    </source>
</reference>
<dbReference type="EMBL" id="JAQQCF010000003">
    <property type="protein sequence ID" value="MFM0636018.1"/>
    <property type="molecule type" value="Genomic_DNA"/>
</dbReference>
<name>A0ABW9DN96_9BURK</name>
<sequence length="43" mass="4811">MSIRFVNMDAIRNRSAVASGPPTEDARTNESRSTTYLRQRLAA</sequence>
<organism evidence="2 3">
    <name type="scientific">Paraburkholderia metrosideri</name>
    <dbReference type="NCBI Taxonomy" id="580937"/>
    <lineage>
        <taxon>Bacteria</taxon>
        <taxon>Pseudomonadati</taxon>
        <taxon>Pseudomonadota</taxon>
        <taxon>Betaproteobacteria</taxon>
        <taxon>Burkholderiales</taxon>
        <taxon>Burkholderiaceae</taxon>
        <taxon>Paraburkholderia</taxon>
    </lineage>
</organism>
<evidence type="ECO:0000313" key="2">
    <source>
        <dbReference type="EMBL" id="MFM0636018.1"/>
    </source>
</evidence>
<protein>
    <submittedName>
        <fullName evidence="2">Uncharacterized protein</fullName>
    </submittedName>
</protein>
<feature type="region of interest" description="Disordered" evidence="1">
    <location>
        <begin position="14"/>
        <end position="43"/>
    </location>
</feature>
<evidence type="ECO:0000256" key="1">
    <source>
        <dbReference type="SAM" id="MobiDB-lite"/>
    </source>
</evidence>
<keyword evidence="3" id="KW-1185">Reference proteome</keyword>
<proteinExistence type="predicted"/>
<evidence type="ECO:0000313" key="3">
    <source>
        <dbReference type="Proteomes" id="UP001629432"/>
    </source>
</evidence>
<dbReference type="Proteomes" id="UP001629432">
    <property type="component" value="Unassembled WGS sequence"/>
</dbReference>
<dbReference type="RefSeq" id="WP_408333792.1">
    <property type="nucleotide sequence ID" value="NZ_JAQQCF010000003.1"/>
</dbReference>
<accession>A0ABW9DN96</accession>
<comment type="caution">
    <text evidence="2">The sequence shown here is derived from an EMBL/GenBank/DDBJ whole genome shotgun (WGS) entry which is preliminary data.</text>
</comment>
<gene>
    <name evidence="2" type="ORF">PQQ63_04825</name>
</gene>